<dbReference type="GO" id="GO:0005739">
    <property type="term" value="C:mitochondrion"/>
    <property type="evidence" value="ECO:0007669"/>
    <property type="project" value="TreeGrafter"/>
</dbReference>
<dbReference type="GO" id="GO:0035999">
    <property type="term" value="P:tetrahydrofolate interconversion"/>
    <property type="evidence" value="ECO:0007669"/>
    <property type="project" value="TreeGrafter"/>
</dbReference>
<evidence type="ECO:0000256" key="3">
    <source>
        <dbReference type="ARBA" id="ARBA00022840"/>
    </source>
</evidence>
<gene>
    <name evidence="8" type="ORF">NAEGRDRAFT_66974</name>
</gene>
<organism evidence="9">
    <name type="scientific">Naegleria gruberi</name>
    <name type="common">Amoeba</name>
    <dbReference type="NCBI Taxonomy" id="5762"/>
    <lineage>
        <taxon>Eukaryota</taxon>
        <taxon>Discoba</taxon>
        <taxon>Heterolobosea</taxon>
        <taxon>Tetramitia</taxon>
        <taxon>Eutetramitia</taxon>
        <taxon>Vahlkampfiidae</taxon>
        <taxon>Naegleria</taxon>
    </lineage>
</organism>
<evidence type="ECO:0000256" key="7">
    <source>
        <dbReference type="RuleBase" id="RU361279"/>
    </source>
</evidence>
<feature type="binding site" evidence="6">
    <location>
        <begin position="143"/>
        <end position="151"/>
    </location>
    <ligand>
        <name>ATP</name>
        <dbReference type="ChEBI" id="CHEBI:30616"/>
    </ligand>
</feature>
<dbReference type="EC" id="6.3.3.2" evidence="5 7"/>
<accession>D2VDM7</accession>
<comment type="similarity">
    <text evidence="1 7">Belongs to the 5-formyltetrahydrofolate cyclo-ligase family.</text>
</comment>
<keyword evidence="7" id="KW-0460">Magnesium</keyword>
<feature type="binding site" evidence="6">
    <location>
        <begin position="2"/>
        <end position="6"/>
    </location>
    <ligand>
        <name>ATP</name>
        <dbReference type="ChEBI" id="CHEBI:30616"/>
    </ligand>
</feature>
<evidence type="ECO:0000256" key="4">
    <source>
        <dbReference type="ARBA" id="ARBA00036539"/>
    </source>
</evidence>
<keyword evidence="7" id="KW-0479">Metal-binding</keyword>
<dbReference type="GO" id="GO:0009396">
    <property type="term" value="P:folic acid-containing compound biosynthetic process"/>
    <property type="evidence" value="ECO:0007669"/>
    <property type="project" value="TreeGrafter"/>
</dbReference>
<feature type="binding site" evidence="6">
    <location>
        <position position="55"/>
    </location>
    <ligand>
        <name>substrate</name>
    </ligand>
</feature>
<evidence type="ECO:0000256" key="2">
    <source>
        <dbReference type="ARBA" id="ARBA00022741"/>
    </source>
</evidence>
<evidence type="ECO:0000256" key="6">
    <source>
        <dbReference type="PIRSR" id="PIRSR006806-1"/>
    </source>
</evidence>
<evidence type="ECO:0000256" key="5">
    <source>
        <dbReference type="ARBA" id="ARBA00038966"/>
    </source>
</evidence>
<dbReference type="GO" id="GO:0030272">
    <property type="term" value="F:5-formyltetrahydrofolate cyclo-ligase activity"/>
    <property type="evidence" value="ECO:0007669"/>
    <property type="project" value="UniProtKB-EC"/>
</dbReference>
<dbReference type="EMBL" id="GG738865">
    <property type="protein sequence ID" value="EFC45029.1"/>
    <property type="molecule type" value="Genomic_DNA"/>
</dbReference>
<dbReference type="FunCoup" id="D2VDM7">
    <property type="interactions" value="133"/>
</dbReference>
<reference evidence="8 9" key="1">
    <citation type="journal article" date="2010" name="Cell">
        <title>The genome of Naegleria gruberi illuminates early eukaryotic versatility.</title>
        <authorList>
            <person name="Fritz-Laylin L.K."/>
            <person name="Prochnik S.E."/>
            <person name="Ginger M.L."/>
            <person name="Dacks J.B."/>
            <person name="Carpenter M.L."/>
            <person name="Field M.C."/>
            <person name="Kuo A."/>
            <person name="Paredez A."/>
            <person name="Chapman J."/>
            <person name="Pham J."/>
            <person name="Shu S."/>
            <person name="Neupane R."/>
            <person name="Cipriano M."/>
            <person name="Mancuso J."/>
            <person name="Tu H."/>
            <person name="Salamov A."/>
            <person name="Lindquist E."/>
            <person name="Shapiro H."/>
            <person name="Lucas S."/>
            <person name="Grigoriev I.V."/>
            <person name="Cande W.Z."/>
            <person name="Fulton C."/>
            <person name="Rokhsar D.S."/>
            <person name="Dawson S.C."/>
        </authorList>
    </citation>
    <scope>NUCLEOTIDE SEQUENCE [LARGE SCALE GENOMIC DNA]</scope>
    <source>
        <strain evidence="8 9">NEG-M</strain>
    </source>
</reference>
<dbReference type="InterPro" id="IPR002698">
    <property type="entry name" value="FTHF_cligase"/>
</dbReference>
<evidence type="ECO:0000313" key="8">
    <source>
        <dbReference type="EMBL" id="EFC45029.1"/>
    </source>
</evidence>
<dbReference type="SUPFAM" id="SSF100950">
    <property type="entry name" value="NagB/RpiA/CoA transferase-like"/>
    <property type="match status" value="1"/>
</dbReference>
<protein>
    <recommendedName>
        <fullName evidence="5 7">5-formyltetrahydrofolate cyclo-ligase</fullName>
        <ecNumber evidence="5 7">6.3.3.2</ecNumber>
    </recommendedName>
</protein>
<sequence length="225" mass="26239">MKNTFRRYFKHQLSLSTSEQEQSSSNSIAQQILNSEFYTKCTHVCCYIPMQGRNEVDTMDIIHNALKRGKQLFIPIVINDIMTMVSLKDELDFSTFKIHTKYKLLEPPIESLPNRENLLDSLNGDSKLLVIVPGLAFDYSNRRLGRGKGHYDTFFEKLDDLQGRIQFETNHVGVCFSCQFIDENFKLPDEYKQQLIEKQLIESEETQFVIPTEKHDKTMDSVVHF</sequence>
<dbReference type="KEGG" id="ngr:NAEGRDRAFT_66974"/>
<dbReference type="Proteomes" id="UP000006671">
    <property type="component" value="Unassembled WGS sequence"/>
</dbReference>
<evidence type="ECO:0000256" key="1">
    <source>
        <dbReference type="ARBA" id="ARBA00010638"/>
    </source>
</evidence>
<name>D2VDM7_NAEGR</name>
<dbReference type="InterPro" id="IPR024185">
    <property type="entry name" value="FTHF_cligase-like_sf"/>
</dbReference>
<proteinExistence type="inferred from homology"/>
<feature type="binding site" evidence="6">
    <location>
        <position position="48"/>
    </location>
    <ligand>
        <name>substrate</name>
    </ligand>
</feature>
<dbReference type="GO" id="GO:0005524">
    <property type="term" value="F:ATP binding"/>
    <property type="evidence" value="ECO:0007669"/>
    <property type="project" value="UniProtKB-KW"/>
</dbReference>
<comment type="catalytic activity">
    <reaction evidence="4 7">
        <text>(6S)-5-formyl-5,6,7,8-tetrahydrofolate + ATP = (6R)-5,10-methenyltetrahydrofolate + ADP + phosphate</text>
        <dbReference type="Rhea" id="RHEA:10488"/>
        <dbReference type="ChEBI" id="CHEBI:30616"/>
        <dbReference type="ChEBI" id="CHEBI:43474"/>
        <dbReference type="ChEBI" id="CHEBI:57455"/>
        <dbReference type="ChEBI" id="CHEBI:57457"/>
        <dbReference type="ChEBI" id="CHEBI:456216"/>
        <dbReference type="EC" id="6.3.3.2"/>
    </reaction>
</comment>
<dbReference type="RefSeq" id="XP_002677773.1">
    <property type="nucleotide sequence ID" value="XM_002677727.1"/>
</dbReference>
<dbReference type="PANTHER" id="PTHR23407:SF1">
    <property type="entry name" value="5-FORMYLTETRAHYDROFOLATE CYCLO-LIGASE"/>
    <property type="match status" value="1"/>
</dbReference>
<comment type="cofactor">
    <cofactor evidence="7">
        <name>Mg(2+)</name>
        <dbReference type="ChEBI" id="CHEBI:18420"/>
    </cofactor>
</comment>
<dbReference type="AlphaFoldDB" id="D2VDM7"/>
<dbReference type="Pfam" id="PF01812">
    <property type="entry name" value="5-FTHF_cyc-lig"/>
    <property type="match status" value="1"/>
</dbReference>
<keyword evidence="3 6" id="KW-0067">ATP-binding</keyword>
<dbReference type="GeneID" id="8850324"/>
<dbReference type="STRING" id="5762.D2VDM7"/>
<keyword evidence="2 6" id="KW-0547">Nucleotide-binding</keyword>
<dbReference type="InParanoid" id="D2VDM7"/>
<dbReference type="VEuPathDB" id="AmoebaDB:NAEGRDRAFT_66974"/>
<evidence type="ECO:0000313" key="9">
    <source>
        <dbReference type="Proteomes" id="UP000006671"/>
    </source>
</evidence>
<dbReference type="PIRSF" id="PIRSF006806">
    <property type="entry name" value="FTHF_cligase"/>
    <property type="match status" value="1"/>
</dbReference>
<keyword evidence="9" id="KW-1185">Reference proteome</keyword>
<dbReference type="eggNOG" id="KOG3093">
    <property type="taxonomic scope" value="Eukaryota"/>
</dbReference>
<dbReference type="InterPro" id="IPR037171">
    <property type="entry name" value="NagB/RpiA_transferase-like"/>
</dbReference>
<dbReference type="OMA" id="DKWGIPT"/>
<dbReference type="GO" id="GO:0046872">
    <property type="term" value="F:metal ion binding"/>
    <property type="evidence" value="ECO:0007669"/>
    <property type="project" value="UniProtKB-KW"/>
</dbReference>
<dbReference type="Gene3D" id="3.40.50.10420">
    <property type="entry name" value="NagB/RpiA/CoA transferase-like"/>
    <property type="match status" value="1"/>
</dbReference>
<dbReference type="PANTHER" id="PTHR23407">
    <property type="entry name" value="ATPASE INHIBITOR/5-FORMYLTETRAHYDROFOLATE CYCLO-LIGASE"/>
    <property type="match status" value="1"/>
</dbReference>
<dbReference type="OrthoDB" id="2015992at2759"/>
<dbReference type="NCBIfam" id="TIGR02727">
    <property type="entry name" value="MTHFS_bact"/>
    <property type="match status" value="1"/>
</dbReference>